<evidence type="ECO:0000313" key="6">
    <source>
        <dbReference type="Proteomes" id="UP000478052"/>
    </source>
</evidence>
<sequence>MDVNISDVFETRREKKCVAINSYKFSEFRENKDTTKIFRCTNRKYTVTAKLTTNLKTVISINGEHSHDELVEETITKQTVMSLLKRKATTDLNMKPNKLIRQELRHCPKSEHLSHSDVRLFRKSMYEAKRKIFPKIPKSLLEAKAMMF</sequence>
<feature type="domain" description="FLYWCH-type" evidence="4">
    <location>
        <begin position="10"/>
        <end position="67"/>
    </location>
</feature>
<keyword evidence="6" id="KW-1185">Reference proteome</keyword>
<organism evidence="5 6">
    <name type="scientific">Aphis craccivora</name>
    <name type="common">Cowpea aphid</name>
    <dbReference type="NCBI Taxonomy" id="307492"/>
    <lineage>
        <taxon>Eukaryota</taxon>
        <taxon>Metazoa</taxon>
        <taxon>Ecdysozoa</taxon>
        <taxon>Arthropoda</taxon>
        <taxon>Hexapoda</taxon>
        <taxon>Insecta</taxon>
        <taxon>Pterygota</taxon>
        <taxon>Neoptera</taxon>
        <taxon>Paraneoptera</taxon>
        <taxon>Hemiptera</taxon>
        <taxon>Sternorrhyncha</taxon>
        <taxon>Aphidomorpha</taxon>
        <taxon>Aphidoidea</taxon>
        <taxon>Aphididae</taxon>
        <taxon>Aphidini</taxon>
        <taxon>Aphis</taxon>
        <taxon>Aphis</taxon>
    </lineage>
</organism>
<name>A0A6G0VP99_APHCR</name>
<protein>
    <submittedName>
        <fullName evidence="5">FLYWCH-type domain-containing protein</fullName>
    </submittedName>
</protein>
<evidence type="ECO:0000256" key="1">
    <source>
        <dbReference type="ARBA" id="ARBA00022723"/>
    </source>
</evidence>
<reference evidence="5 6" key="1">
    <citation type="submission" date="2019-08" db="EMBL/GenBank/DDBJ databases">
        <title>Whole genome of Aphis craccivora.</title>
        <authorList>
            <person name="Voronova N.V."/>
            <person name="Shulinski R.S."/>
            <person name="Bandarenka Y.V."/>
            <person name="Zhorov D.G."/>
            <person name="Warner D."/>
        </authorList>
    </citation>
    <scope>NUCLEOTIDE SEQUENCE [LARGE SCALE GENOMIC DNA]</scope>
    <source>
        <strain evidence="5">180601</strain>
        <tissue evidence="5">Whole Body</tissue>
    </source>
</reference>
<dbReference type="Gene3D" id="2.20.25.240">
    <property type="match status" value="1"/>
</dbReference>
<keyword evidence="3" id="KW-0862">Zinc</keyword>
<keyword evidence="1" id="KW-0479">Metal-binding</keyword>
<dbReference type="EMBL" id="VUJU01013664">
    <property type="protein sequence ID" value="KAF0704075.1"/>
    <property type="molecule type" value="Genomic_DNA"/>
</dbReference>
<evidence type="ECO:0000313" key="5">
    <source>
        <dbReference type="EMBL" id="KAF0704075.1"/>
    </source>
</evidence>
<evidence type="ECO:0000259" key="4">
    <source>
        <dbReference type="Pfam" id="PF04500"/>
    </source>
</evidence>
<gene>
    <name evidence="5" type="ORF">FWK35_00036088</name>
</gene>
<accession>A0A6G0VP99</accession>
<evidence type="ECO:0000256" key="2">
    <source>
        <dbReference type="ARBA" id="ARBA00022771"/>
    </source>
</evidence>
<evidence type="ECO:0000256" key="3">
    <source>
        <dbReference type="ARBA" id="ARBA00022833"/>
    </source>
</evidence>
<dbReference type="Pfam" id="PF04500">
    <property type="entry name" value="FLYWCH"/>
    <property type="match status" value="1"/>
</dbReference>
<dbReference type="GO" id="GO:0008270">
    <property type="term" value="F:zinc ion binding"/>
    <property type="evidence" value="ECO:0007669"/>
    <property type="project" value="UniProtKB-KW"/>
</dbReference>
<dbReference type="InterPro" id="IPR007588">
    <property type="entry name" value="Znf_FLYWCH"/>
</dbReference>
<keyword evidence="2" id="KW-0863">Zinc-finger</keyword>
<dbReference type="Proteomes" id="UP000478052">
    <property type="component" value="Unassembled WGS sequence"/>
</dbReference>
<proteinExistence type="predicted"/>
<dbReference type="AlphaFoldDB" id="A0A6G0VP99"/>
<comment type="caution">
    <text evidence="5">The sequence shown here is derived from an EMBL/GenBank/DDBJ whole genome shotgun (WGS) entry which is preliminary data.</text>
</comment>
<dbReference type="OrthoDB" id="6607069at2759"/>